<evidence type="ECO:0000313" key="1">
    <source>
        <dbReference type="EMBL" id="MBM7507297.1"/>
    </source>
</evidence>
<proteinExistence type="predicted"/>
<dbReference type="Proteomes" id="UP000732378">
    <property type="component" value="Unassembled WGS sequence"/>
</dbReference>
<comment type="caution">
    <text evidence="1">The sequence shown here is derived from an EMBL/GenBank/DDBJ whole genome shotgun (WGS) entry which is preliminary data.</text>
</comment>
<accession>A0ABS2M7X5</accession>
<protein>
    <recommendedName>
        <fullName evidence="3">Secreted protein</fullName>
    </recommendedName>
</protein>
<name>A0ABS2M7X5_9ACTN</name>
<organism evidence="1 2">
    <name type="scientific">Nocardioides salarius</name>
    <dbReference type="NCBI Taxonomy" id="374513"/>
    <lineage>
        <taxon>Bacteria</taxon>
        <taxon>Bacillati</taxon>
        <taxon>Actinomycetota</taxon>
        <taxon>Actinomycetes</taxon>
        <taxon>Propionibacteriales</taxon>
        <taxon>Nocardioidaceae</taxon>
        <taxon>Nocardioides</taxon>
    </lineage>
</organism>
<dbReference type="EMBL" id="JAFBBZ010000001">
    <property type="protein sequence ID" value="MBM7507297.1"/>
    <property type="molecule type" value="Genomic_DNA"/>
</dbReference>
<sequence>MSQPEVETSWTDEASGLRLARSAAYPRVPGAVGLEGVPLTGKLRRSWALGALGMKAWTWEPADRRDRQWWPQGITSAGEGDAGLLVSWYSKQGLSRLSVVDTRTGWYAHVALAVPQVVDDGSVALGPLKVHAGGLARTGRWLHVAATAKGFWTAHLDDVVEVDGELVLPVRHAHRGSAPEGVEPLRYSFMSAGPSGLVVGEYARGKKTRRLARIPVDPATGLPCGAPVVAGDGPAGMQGAVERDGRWSVTTSHGPWTPGSLWTGSPDPLVRRRWATPMGPEDLFADAGGDLWTVTEHPRRRWIVRLSPSRR</sequence>
<gene>
    <name evidence="1" type="ORF">JOE61_001111</name>
</gene>
<reference evidence="1 2" key="1">
    <citation type="submission" date="2021-01" db="EMBL/GenBank/DDBJ databases">
        <title>Sequencing the genomes of 1000 actinobacteria strains.</title>
        <authorList>
            <person name="Klenk H.-P."/>
        </authorList>
    </citation>
    <scope>NUCLEOTIDE SEQUENCE [LARGE SCALE GENOMIC DNA]</scope>
    <source>
        <strain evidence="1 2">DSM 18239</strain>
    </source>
</reference>
<evidence type="ECO:0008006" key="3">
    <source>
        <dbReference type="Google" id="ProtNLM"/>
    </source>
</evidence>
<evidence type="ECO:0000313" key="2">
    <source>
        <dbReference type="Proteomes" id="UP000732378"/>
    </source>
</evidence>
<dbReference type="RefSeq" id="WP_193669055.1">
    <property type="nucleotide sequence ID" value="NZ_JACDTV010000007.1"/>
</dbReference>
<keyword evidence="2" id="KW-1185">Reference proteome</keyword>